<protein>
    <submittedName>
        <fullName evidence="1">Uncharacterized protein</fullName>
    </submittedName>
</protein>
<dbReference type="OrthoDB" id="793810at2"/>
<comment type="caution">
    <text evidence="1">The sequence shown here is derived from an EMBL/GenBank/DDBJ whole genome shotgun (WGS) entry which is preliminary data.</text>
</comment>
<reference evidence="1 2" key="1">
    <citation type="submission" date="2019-01" db="EMBL/GenBank/DDBJ databases">
        <authorList>
            <person name="Chen W.-M."/>
        </authorList>
    </citation>
    <scope>NUCLEOTIDE SEQUENCE [LARGE SCALE GENOMIC DNA]</scope>
    <source>
        <strain evidence="1 2">YBJ-36</strain>
    </source>
</reference>
<dbReference type="RefSeq" id="WP_127703489.1">
    <property type="nucleotide sequence ID" value="NZ_SACK01000001.1"/>
</dbReference>
<accession>A0A3S2Y694</accession>
<organism evidence="1 2">
    <name type="scientific">Mucilaginibacter limnophilus</name>
    <dbReference type="NCBI Taxonomy" id="1932778"/>
    <lineage>
        <taxon>Bacteria</taxon>
        <taxon>Pseudomonadati</taxon>
        <taxon>Bacteroidota</taxon>
        <taxon>Sphingobacteriia</taxon>
        <taxon>Sphingobacteriales</taxon>
        <taxon>Sphingobacteriaceae</taxon>
        <taxon>Mucilaginibacter</taxon>
    </lineage>
</organism>
<dbReference type="Proteomes" id="UP000282759">
    <property type="component" value="Unassembled WGS sequence"/>
</dbReference>
<evidence type="ECO:0000313" key="2">
    <source>
        <dbReference type="Proteomes" id="UP000282759"/>
    </source>
</evidence>
<dbReference type="AlphaFoldDB" id="A0A3S2Y694"/>
<gene>
    <name evidence="1" type="ORF">EOD41_04095</name>
</gene>
<sequence length="173" mass="20239">MFTKFTNRNIQQLFVHRRGMINPDYELTDEMYSYGKLSYKWLSMRRKAAVETADSTWNFQFKSLWKTSLEITNQNEEVIGTLTTKVFSWSYTLVMNSGFTAVFRKTSFWKPRYVWENAMQAPIIRIESPVFKATDNIFIEQGTTPVEMIPLLAFLGIHLIIIRRQREAAAASS</sequence>
<dbReference type="EMBL" id="SACK01000001">
    <property type="protein sequence ID" value="RVU03123.1"/>
    <property type="molecule type" value="Genomic_DNA"/>
</dbReference>
<evidence type="ECO:0000313" key="1">
    <source>
        <dbReference type="EMBL" id="RVU03123.1"/>
    </source>
</evidence>
<keyword evidence="2" id="KW-1185">Reference proteome</keyword>
<proteinExistence type="predicted"/>
<name>A0A3S2Y694_9SPHI</name>